<dbReference type="Gene3D" id="3.10.450.280">
    <property type="match status" value="1"/>
</dbReference>
<organism evidence="4 5">
    <name type="scientific">Microbacterium caowuchunii</name>
    <dbReference type="NCBI Taxonomy" id="2614638"/>
    <lineage>
        <taxon>Bacteria</taxon>
        <taxon>Bacillati</taxon>
        <taxon>Actinomycetota</taxon>
        <taxon>Actinomycetes</taxon>
        <taxon>Micrococcales</taxon>
        <taxon>Microbacteriaceae</taxon>
        <taxon>Microbacterium</taxon>
    </lineage>
</organism>
<dbReference type="AlphaFoldDB" id="A0A5N0T666"/>
<evidence type="ECO:0000256" key="1">
    <source>
        <dbReference type="SAM" id="SignalP"/>
    </source>
</evidence>
<feature type="domain" description="ORF 12 gene product N-terminal" evidence="3">
    <location>
        <begin position="35"/>
        <end position="129"/>
    </location>
</feature>
<sequence length="443" mass="46690">MRVVVSVVVAAALLVLTGCASSSVSPTASPSEVALPDTAAGRMAGWVLEVMNADADSTVQQWEGRLHPDFRAEVSADEVTELINTRIRPARPLVATAYRGAEREAVITVEGRRGEPFDMSVVVDAEDRITGLLLAPAAPPRESAGTVDEVAERLQALPGEVRALVLEDGRPLIEHEPDASAPLGSVFKLYVLGAVADAVAAGRLSWEEPLTVTDDVRSLPSGELQDAPAGTTVMVAEAARKMIAISDNTATDLLIGAVGRDAVEDAVAAMGHHDPAALRPFPTTREFFALLWGGHADLVTSWTEGDEQARRDVLAELAERPFRVDVADADDTPRWGQGLEWFATARDVALAHEALAERATADANVAAALTENPGLPLDAGTWTEIAFKGGSSPGVLAGSWRAQHTDGRVLTVVVLASDPDSPVSAETQSELFGLVTDLFALRG</sequence>
<comment type="caution">
    <text evidence="4">The sequence shown here is derived from an EMBL/GenBank/DDBJ whole genome shotgun (WGS) entry which is preliminary data.</text>
</comment>
<dbReference type="PANTHER" id="PTHR35333:SF5">
    <property type="entry name" value="CONSERVED LIPOPROTEIN LPQF-RELATED"/>
    <property type="match status" value="1"/>
</dbReference>
<name>A0A5N0T666_9MICO</name>
<dbReference type="EMBL" id="VYUY01000022">
    <property type="protein sequence ID" value="KAA9129934.1"/>
    <property type="molecule type" value="Genomic_DNA"/>
</dbReference>
<proteinExistence type="predicted"/>
<evidence type="ECO:0000259" key="2">
    <source>
        <dbReference type="Pfam" id="PF13354"/>
    </source>
</evidence>
<dbReference type="InterPro" id="IPR045155">
    <property type="entry name" value="Beta-lactam_cat"/>
</dbReference>
<dbReference type="GO" id="GO:0008800">
    <property type="term" value="F:beta-lactamase activity"/>
    <property type="evidence" value="ECO:0007669"/>
    <property type="project" value="InterPro"/>
</dbReference>
<accession>A0A5N0T666</accession>
<protein>
    <submittedName>
        <fullName evidence="4">Serine hydrolase</fullName>
    </submittedName>
</protein>
<dbReference type="PANTHER" id="PTHR35333">
    <property type="entry name" value="BETA-LACTAMASE"/>
    <property type="match status" value="1"/>
</dbReference>
<evidence type="ECO:0000313" key="4">
    <source>
        <dbReference type="EMBL" id="KAA9129934.1"/>
    </source>
</evidence>
<dbReference type="PROSITE" id="PS51257">
    <property type="entry name" value="PROKAR_LIPOPROTEIN"/>
    <property type="match status" value="1"/>
</dbReference>
<feature type="signal peptide" evidence="1">
    <location>
        <begin position="1"/>
        <end position="20"/>
    </location>
</feature>
<keyword evidence="4" id="KW-0378">Hydrolase</keyword>
<feature type="chain" id="PRO_5038510900" evidence="1">
    <location>
        <begin position="21"/>
        <end position="443"/>
    </location>
</feature>
<dbReference type="Gene3D" id="3.40.710.10">
    <property type="entry name" value="DD-peptidase/beta-lactamase superfamily"/>
    <property type="match status" value="1"/>
</dbReference>
<keyword evidence="5" id="KW-1185">Reference proteome</keyword>
<dbReference type="Pfam" id="PF18042">
    <property type="entry name" value="ORF_12_N"/>
    <property type="match status" value="1"/>
</dbReference>
<reference evidence="5" key="1">
    <citation type="submission" date="2019-09" db="EMBL/GenBank/DDBJ databases">
        <title>Mumia zhuanghuii sp. nov. isolated from the intestinal contents of plateau pika (Ochotona curzoniae) in the Qinghai-Tibet plateau of China.</title>
        <authorList>
            <person name="Tian Z."/>
        </authorList>
    </citation>
    <scope>NUCLEOTIDE SEQUENCE [LARGE SCALE GENOMIC DNA]</scope>
    <source>
        <strain evidence="5">L-033</strain>
    </source>
</reference>
<dbReference type="InterPro" id="IPR012338">
    <property type="entry name" value="Beta-lactam/transpept-like"/>
</dbReference>
<dbReference type="GO" id="GO:0030655">
    <property type="term" value="P:beta-lactam antibiotic catabolic process"/>
    <property type="evidence" value="ECO:0007669"/>
    <property type="project" value="InterPro"/>
</dbReference>
<evidence type="ECO:0000313" key="5">
    <source>
        <dbReference type="Proteomes" id="UP000326838"/>
    </source>
</evidence>
<dbReference type="Gene3D" id="1.10.8.620">
    <property type="entry name" value="ORF12 helical bundle domain-like"/>
    <property type="match status" value="1"/>
</dbReference>
<dbReference type="InterPro" id="IPR000871">
    <property type="entry name" value="Beta-lactam_class-A"/>
</dbReference>
<gene>
    <name evidence="4" type="ORF">F6B40_14665</name>
</gene>
<feature type="domain" description="Beta-lactamase class A catalytic" evidence="2">
    <location>
        <begin position="166"/>
        <end position="360"/>
    </location>
</feature>
<dbReference type="Proteomes" id="UP000326838">
    <property type="component" value="Unassembled WGS sequence"/>
</dbReference>
<dbReference type="RefSeq" id="WP_150895350.1">
    <property type="nucleotide sequence ID" value="NZ_VYUY01000022.1"/>
</dbReference>
<dbReference type="Pfam" id="PF13354">
    <property type="entry name" value="Beta-lactamase2"/>
    <property type="match status" value="1"/>
</dbReference>
<evidence type="ECO:0000259" key="3">
    <source>
        <dbReference type="Pfam" id="PF18042"/>
    </source>
</evidence>
<dbReference type="InterPro" id="IPR040846">
    <property type="entry name" value="ORF_12_N"/>
</dbReference>
<dbReference type="SUPFAM" id="SSF56601">
    <property type="entry name" value="beta-lactamase/transpeptidase-like"/>
    <property type="match status" value="1"/>
</dbReference>
<keyword evidence="1" id="KW-0732">Signal</keyword>
<dbReference type="GO" id="GO:0046677">
    <property type="term" value="P:response to antibiotic"/>
    <property type="evidence" value="ECO:0007669"/>
    <property type="project" value="InterPro"/>
</dbReference>